<dbReference type="OrthoDB" id="3218112at2759"/>
<feature type="domain" description="BTB" evidence="2">
    <location>
        <begin position="28"/>
        <end position="98"/>
    </location>
</feature>
<keyword evidence="4" id="KW-1185">Reference proteome</keyword>
<sequence>MDTQRNPKRPRVDEENSSRDPAFYFDDGNIVLSAKDADECIVYFRVHRSILTKHSPVFKDMFTMPLPQDEDQYDGAPLVEMAGDSADALRSLVALLYDPECIPEILKSADFAARMYNPVVLAKKYQIDWIPKMAATQLRELWPQSLTGWDRIADMERYDAFTFAYCPETWDGDENCIRQLGEPVTAIRLARECNALGILPVAFLHLLRLPYKDSDDGDDARVTWVAPERKLLSTEDLVRLALARERMGKWFSSSSRRDPPWDSSRCKSQNPTECHLTIVRAWLEIAADFARDGNLLAAPRRIPGNDICFTCSSILKQEMQDQRQKFFDELPTFFQL</sequence>
<comment type="caution">
    <text evidence="3">The sequence shown here is derived from an EMBL/GenBank/DDBJ whole genome shotgun (WGS) entry which is preliminary data.</text>
</comment>
<evidence type="ECO:0000313" key="3">
    <source>
        <dbReference type="EMBL" id="KAF7376443.1"/>
    </source>
</evidence>
<accession>A0A8H6ZCC4</accession>
<gene>
    <name evidence="3" type="ORF">MSAN_00059900</name>
</gene>
<dbReference type="InterPro" id="IPR011333">
    <property type="entry name" value="SKP1/BTB/POZ_sf"/>
</dbReference>
<dbReference type="EMBL" id="JACAZH010000001">
    <property type="protein sequence ID" value="KAF7376443.1"/>
    <property type="molecule type" value="Genomic_DNA"/>
</dbReference>
<dbReference type="SUPFAM" id="SSF54695">
    <property type="entry name" value="POZ domain"/>
    <property type="match status" value="1"/>
</dbReference>
<dbReference type="PROSITE" id="PS50097">
    <property type="entry name" value="BTB"/>
    <property type="match status" value="1"/>
</dbReference>
<dbReference type="SMART" id="SM00225">
    <property type="entry name" value="BTB"/>
    <property type="match status" value="1"/>
</dbReference>
<organism evidence="3 4">
    <name type="scientific">Mycena sanguinolenta</name>
    <dbReference type="NCBI Taxonomy" id="230812"/>
    <lineage>
        <taxon>Eukaryota</taxon>
        <taxon>Fungi</taxon>
        <taxon>Dikarya</taxon>
        <taxon>Basidiomycota</taxon>
        <taxon>Agaricomycotina</taxon>
        <taxon>Agaricomycetes</taxon>
        <taxon>Agaricomycetidae</taxon>
        <taxon>Agaricales</taxon>
        <taxon>Marasmiineae</taxon>
        <taxon>Mycenaceae</taxon>
        <taxon>Mycena</taxon>
    </lineage>
</organism>
<evidence type="ECO:0000256" key="1">
    <source>
        <dbReference type="SAM" id="MobiDB-lite"/>
    </source>
</evidence>
<protein>
    <recommendedName>
        <fullName evidence="2">BTB domain-containing protein</fullName>
    </recommendedName>
</protein>
<dbReference type="CDD" id="cd18186">
    <property type="entry name" value="BTB_POZ_ZBTB_KLHL-like"/>
    <property type="match status" value="1"/>
</dbReference>
<dbReference type="Pfam" id="PF00651">
    <property type="entry name" value="BTB"/>
    <property type="match status" value="1"/>
</dbReference>
<dbReference type="AlphaFoldDB" id="A0A8H6ZCC4"/>
<reference evidence="3" key="1">
    <citation type="submission" date="2020-05" db="EMBL/GenBank/DDBJ databases">
        <title>Mycena genomes resolve the evolution of fungal bioluminescence.</title>
        <authorList>
            <person name="Tsai I.J."/>
        </authorList>
    </citation>
    <scope>NUCLEOTIDE SEQUENCE</scope>
    <source>
        <strain evidence="3">160909Yilan</strain>
    </source>
</reference>
<name>A0A8H6ZCC4_9AGAR</name>
<dbReference type="Gene3D" id="3.30.710.10">
    <property type="entry name" value="Potassium Channel Kv1.1, Chain A"/>
    <property type="match status" value="1"/>
</dbReference>
<evidence type="ECO:0000259" key="2">
    <source>
        <dbReference type="PROSITE" id="PS50097"/>
    </source>
</evidence>
<dbReference type="InterPro" id="IPR000210">
    <property type="entry name" value="BTB/POZ_dom"/>
</dbReference>
<proteinExistence type="predicted"/>
<feature type="region of interest" description="Disordered" evidence="1">
    <location>
        <begin position="1"/>
        <end position="20"/>
    </location>
</feature>
<dbReference type="Proteomes" id="UP000623467">
    <property type="component" value="Unassembled WGS sequence"/>
</dbReference>
<evidence type="ECO:0000313" key="4">
    <source>
        <dbReference type="Proteomes" id="UP000623467"/>
    </source>
</evidence>